<evidence type="ECO:0000256" key="8">
    <source>
        <dbReference type="ARBA" id="ARBA00023209"/>
    </source>
</evidence>
<evidence type="ECO:0000256" key="9">
    <source>
        <dbReference type="ARBA" id="ARBA00023264"/>
    </source>
</evidence>
<evidence type="ECO:0000256" key="7">
    <source>
        <dbReference type="ARBA" id="ARBA00023136"/>
    </source>
</evidence>
<evidence type="ECO:0000256" key="3">
    <source>
        <dbReference type="ARBA" id="ARBA00022679"/>
    </source>
</evidence>
<reference evidence="11" key="1">
    <citation type="submission" date="2020-02" db="EMBL/GenBank/DDBJ databases">
        <authorList>
            <person name="Meier V. D."/>
        </authorList>
    </citation>
    <scope>NUCLEOTIDE SEQUENCE</scope>
    <source>
        <strain evidence="11">AVDCRST_MAG28</strain>
    </source>
</reference>
<feature type="transmembrane region" description="Helical" evidence="10">
    <location>
        <begin position="105"/>
        <end position="126"/>
    </location>
</feature>
<keyword evidence="6 10" id="KW-0443">Lipid metabolism</keyword>
<proteinExistence type="inferred from homology"/>
<dbReference type="InterPro" id="IPR003811">
    <property type="entry name" value="G3P_acylTferase_PlsY"/>
</dbReference>
<comment type="subunit">
    <text evidence="10">Probably interacts with PlsX.</text>
</comment>
<gene>
    <name evidence="10" type="primary">plsY</name>
    <name evidence="11" type="ORF">AVDCRST_MAG28-2461</name>
</gene>
<keyword evidence="11" id="KW-0012">Acyltransferase</keyword>
<dbReference type="PANTHER" id="PTHR30309">
    <property type="entry name" value="INNER MEMBRANE PROTEIN YGIH"/>
    <property type="match status" value="1"/>
</dbReference>
<keyword evidence="8 10" id="KW-0594">Phospholipid biosynthesis</keyword>
<keyword evidence="7 10" id="KW-0472">Membrane</keyword>
<evidence type="ECO:0000256" key="4">
    <source>
        <dbReference type="ARBA" id="ARBA00022692"/>
    </source>
</evidence>
<dbReference type="EMBL" id="CADCVE010000057">
    <property type="protein sequence ID" value="CAA9456692.1"/>
    <property type="molecule type" value="Genomic_DNA"/>
</dbReference>
<sequence length="235" mass="24697">MRAFILLVKGTVNVNKHAGRWAILAAMLIGVLLVLGGYVLGAIPTGLLVGWAYGVDVRRVGSGNIGTANVMRAAGKWAAVLTMLGDMLKGLVPVVVARSLIENEWIIAAVALAAIAGHCWSVFLGFEGGKGVATGAGTSIGLAPVVGLGLFAFWWVVVLISRYTSLGAISVMVLSPIAFVLSGQPWPYVAYAVVGGVLVLWRHRENARALLRGTERKIGEKAVKEKAVKEDTRAG</sequence>
<feature type="transmembrane region" description="Helical" evidence="10">
    <location>
        <begin position="74"/>
        <end position="96"/>
    </location>
</feature>
<feature type="transmembrane region" description="Helical" evidence="10">
    <location>
        <begin position="163"/>
        <end position="180"/>
    </location>
</feature>
<comment type="subcellular location">
    <subcellularLocation>
        <location evidence="10">Cell membrane</location>
        <topology evidence="10">Multi-pass membrane protein</topology>
    </subcellularLocation>
</comment>
<comment type="pathway">
    <text evidence="10">Lipid metabolism; phospholipid metabolism.</text>
</comment>
<name>A0A6J4R0W0_9ACTN</name>
<evidence type="ECO:0000313" key="11">
    <source>
        <dbReference type="EMBL" id="CAA9456692.1"/>
    </source>
</evidence>
<dbReference type="Pfam" id="PF02660">
    <property type="entry name" value="G3P_acyltransf"/>
    <property type="match status" value="1"/>
</dbReference>
<accession>A0A6J4R0W0</accession>
<dbReference type="UniPathway" id="UPA00085"/>
<evidence type="ECO:0000256" key="6">
    <source>
        <dbReference type="ARBA" id="ARBA00023098"/>
    </source>
</evidence>
<evidence type="ECO:0000256" key="10">
    <source>
        <dbReference type="HAMAP-Rule" id="MF_01043"/>
    </source>
</evidence>
<dbReference type="NCBIfam" id="TIGR00023">
    <property type="entry name" value="glycerol-3-phosphate 1-O-acyltransferase PlsY"/>
    <property type="match status" value="1"/>
</dbReference>
<dbReference type="HAMAP" id="MF_01043">
    <property type="entry name" value="PlsY"/>
    <property type="match status" value="1"/>
</dbReference>
<feature type="transmembrane region" description="Helical" evidence="10">
    <location>
        <begin position="132"/>
        <end position="156"/>
    </location>
</feature>
<keyword evidence="9 10" id="KW-1208">Phospholipid metabolism</keyword>
<dbReference type="GO" id="GO:0008654">
    <property type="term" value="P:phospholipid biosynthetic process"/>
    <property type="evidence" value="ECO:0007669"/>
    <property type="project" value="UniProtKB-UniRule"/>
</dbReference>
<keyword evidence="1 10" id="KW-1003">Cell membrane</keyword>
<comment type="catalytic activity">
    <reaction evidence="10">
        <text>an acyl phosphate + sn-glycerol 3-phosphate = a 1-acyl-sn-glycero-3-phosphate + phosphate</text>
        <dbReference type="Rhea" id="RHEA:34075"/>
        <dbReference type="ChEBI" id="CHEBI:43474"/>
        <dbReference type="ChEBI" id="CHEBI:57597"/>
        <dbReference type="ChEBI" id="CHEBI:57970"/>
        <dbReference type="ChEBI" id="CHEBI:59918"/>
        <dbReference type="EC" id="2.3.1.275"/>
    </reaction>
</comment>
<dbReference type="SMART" id="SM01207">
    <property type="entry name" value="G3P_acyltransf"/>
    <property type="match status" value="1"/>
</dbReference>
<comment type="similarity">
    <text evidence="10">Belongs to the PlsY family.</text>
</comment>
<keyword evidence="3 10" id="KW-0808">Transferase</keyword>
<keyword evidence="5 10" id="KW-1133">Transmembrane helix</keyword>
<comment type="function">
    <text evidence="10">Catalyzes the transfer of an acyl group from acyl-phosphate (acyl-PO(4)) to glycerol-3-phosphate (G3P) to form lysophosphatidic acid (LPA). This enzyme utilizes acyl-phosphate as fatty acyl donor, but not acyl-CoA or acyl-ACP.</text>
</comment>
<dbReference type="EC" id="2.3.1.275" evidence="10"/>
<keyword evidence="4 10" id="KW-0812">Transmembrane</keyword>
<evidence type="ECO:0000256" key="2">
    <source>
        <dbReference type="ARBA" id="ARBA00022516"/>
    </source>
</evidence>
<evidence type="ECO:0000256" key="1">
    <source>
        <dbReference type="ARBA" id="ARBA00022475"/>
    </source>
</evidence>
<dbReference type="PANTHER" id="PTHR30309:SF0">
    <property type="entry name" value="GLYCEROL-3-PHOSPHATE ACYLTRANSFERASE-RELATED"/>
    <property type="match status" value="1"/>
</dbReference>
<dbReference type="GO" id="GO:0043772">
    <property type="term" value="F:acyl-phosphate glycerol-3-phosphate acyltransferase activity"/>
    <property type="evidence" value="ECO:0007669"/>
    <property type="project" value="UniProtKB-UniRule"/>
</dbReference>
<protein>
    <recommendedName>
        <fullName evidence="10">Glycerol-3-phosphate acyltransferase</fullName>
    </recommendedName>
    <alternativeName>
        <fullName evidence="10">Acyl-PO4 G3P acyltransferase</fullName>
    </alternativeName>
    <alternativeName>
        <fullName evidence="10">Acyl-phosphate--glycerol-3-phosphate acyltransferase</fullName>
    </alternativeName>
    <alternativeName>
        <fullName evidence="10">G3P acyltransferase</fullName>
        <shortName evidence="10">GPAT</shortName>
        <ecNumber evidence="10">2.3.1.275</ecNumber>
    </alternativeName>
    <alternativeName>
        <fullName evidence="10">Lysophosphatidic acid synthase</fullName>
        <shortName evidence="10">LPA synthase</shortName>
    </alternativeName>
</protein>
<dbReference type="AlphaFoldDB" id="A0A6J4R0W0"/>
<dbReference type="GO" id="GO:0005886">
    <property type="term" value="C:plasma membrane"/>
    <property type="evidence" value="ECO:0007669"/>
    <property type="project" value="UniProtKB-SubCell"/>
</dbReference>
<evidence type="ECO:0000256" key="5">
    <source>
        <dbReference type="ARBA" id="ARBA00022989"/>
    </source>
</evidence>
<feature type="transmembrane region" description="Helical" evidence="10">
    <location>
        <begin position="21"/>
        <end position="54"/>
    </location>
</feature>
<feature type="transmembrane region" description="Helical" evidence="10">
    <location>
        <begin position="186"/>
        <end position="202"/>
    </location>
</feature>
<keyword evidence="2 10" id="KW-0444">Lipid biosynthesis</keyword>
<organism evidence="11">
    <name type="scientific">uncultured Rubrobacteraceae bacterium</name>
    <dbReference type="NCBI Taxonomy" id="349277"/>
    <lineage>
        <taxon>Bacteria</taxon>
        <taxon>Bacillati</taxon>
        <taxon>Actinomycetota</taxon>
        <taxon>Rubrobacteria</taxon>
        <taxon>Rubrobacterales</taxon>
        <taxon>Rubrobacteraceae</taxon>
        <taxon>environmental samples</taxon>
    </lineage>
</organism>